<evidence type="ECO:0000313" key="2">
    <source>
        <dbReference type="EMBL" id="GEN60669.1"/>
    </source>
</evidence>
<organism evidence="2 3">
    <name type="scientific">Acetobacter nitrogenifigens DSM 23921 = NBRC 105050</name>
    <dbReference type="NCBI Taxonomy" id="1120919"/>
    <lineage>
        <taxon>Bacteria</taxon>
        <taxon>Pseudomonadati</taxon>
        <taxon>Pseudomonadota</taxon>
        <taxon>Alphaproteobacteria</taxon>
        <taxon>Acetobacterales</taxon>
        <taxon>Acetobacteraceae</taxon>
        <taxon>Acetobacter</taxon>
    </lineage>
</organism>
<reference evidence="2 3" key="1">
    <citation type="submission" date="2019-07" db="EMBL/GenBank/DDBJ databases">
        <title>Whole genome shotgun sequence of Acetobacter nitrogenifigens NBRC 105050.</title>
        <authorList>
            <person name="Hosoyama A."/>
            <person name="Uohara A."/>
            <person name="Ohji S."/>
            <person name="Ichikawa N."/>
        </authorList>
    </citation>
    <scope>NUCLEOTIDE SEQUENCE [LARGE SCALE GENOMIC DNA]</scope>
    <source>
        <strain evidence="2 3">NBRC 105050</strain>
    </source>
</reference>
<keyword evidence="1" id="KW-0812">Transmembrane</keyword>
<dbReference type="EMBL" id="BJYF01000020">
    <property type="protein sequence ID" value="GEN60669.1"/>
    <property type="molecule type" value="Genomic_DNA"/>
</dbReference>
<dbReference type="AlphaFoldDB" id="A0A511XCH9"/>
<evidence type="ECO:0000313" key="3">
    <source>
        <dbReference type="Proteomes" id="UP000321635"/>
    </source>
</evidence>
<protein>
    <submittedName>
        <fullName evidence="2">Uncharacterized protein</fullName>
    </submittedName>
</protein>
<gene>
    <name evidence="2" type="ORF">ANI02nite_25530</name>
</gene>
<dbReference type="Proteomes" id="UP000321635">
    <property type="component" value="Unassembled WGS sequence"/>
</dbReference>
<keyword evidence="1" id="KW-1133">Transmembrane helix</keyword>
<feature type="transmembrane region" description="Helical" evidence="1">
    <location>
        <begin position="16"/>
        <end position="33"/>
    </location>
</feature>
<accession>A0A511XCH9</accession>
<dbReference type="RefSeq" id="WP_026398298.1">
    <property type="nucleotide sequence ID" value="NZ_AUBI01000011.1"/>
</dbReference>
<evidence type="ECO:0000256" key="1">
    <source>
        <dbReference type="SAM" id="Phobius"/>
    </source>
</evidence>
<comment type="caution">
    <text evidence="2">The sequence shown here is derived from an EMBL/GenBank/DDBJ whole genome shotgun (WGS) entry which is preliminary data.</text>
</comment>
<name>A0A511XCH9_9PROT</name>
<sequence length="60" mass="6601">MKIIGTVIRKPSRVEFFFTLTAIGSILGILFINRKPVIDDIRNTLDAANPPSGFLDPKAT</sequence>
<keyword evidence="3" id="KW-1185">Reference proteome</keyword>
<keyword evidence="1" id="KW-0472">Membrane</keyword>
<proteinExistence type="predicted"/>